<name>A0A3P9JZG0_ORYLA</name>
<dbReference type="InterPro" id="IPR048258">
    <property type="entry name" value="Cyclins_cyclin-box"/>
</dbReference>
<evidence type="ECO:0000256" key="3">
    <source>
        <dbReference type="ARBA" id="ARBA00022618"/>
    </source>
</evidence>
<evidence type="ECO:0000256" key="5">
    <source>
        <dbReference type="ARBA" id="ARBA00023306"/>
    </source>
</evidence>
<comment type="similarity">
    <text evidence="2 7">Belongs to the cyclin family.</text>
</comment>
<dbReference type="InterPro" id="IPR006671">
    <property type="entry name" value="Cyclin_N"/>
</dbReference>
<evidence type="ECO:0000259" key="9">
    <source>
        <dbReference type="SMART" id="SM00385"/>
    </source>
</evidence>
<evidence type="ECO:0000256" key="2">
    <source>
        <dbReference type="ARBA" id="ARBA00008742"/>
    </source>
</evidence>
<dbReference type="Ensembl" id="ENSORLT00020012704.1">
    <property type="protein sequence ID" value="ENSORLP00020001624.1"/>
    <property type="gene ID" value="ENSORLG00020002344.1"/>
</dbReference>
<feature type="region of interest" description="Disordered" evidence="8">
    <location>
        <begin position="314"/>
        <end position="356"/>
    </location>
</feature>
<organism evidence="10 11">
    <name type="scientific">Oryzias latipes</name>
    <name type="common">Japanese rice fish</name>
    <name type="synonym">Japanese killifish</name>
    <dbReference type="NCBI Taxonomy" id="8090"/>
    <lineage>
        <taxon>Eukaryota</taxon>
        <taxon>Metazoa</taxon>
        <taxon>Chordata</taxon>
        <taxon>Craniata</taxon>
        <taxon>Vertebrata</taxon>
        <taxon>Euteleostomi</taxon>
        <taxon>Actinopterygii</taxon>
        <taxon>Neopterygii</taxon>
        <taxon>Teleostei</taxon>
        <taxon>Neoteleostei</taxon>
        <taxon>Acanthomorphata</taxon>
        <taxon>Ovalentaria</taxon>
        <taxon>Atherinomorphae</taxon>
        <taxon>Beloniformes</taxon>
        <taxon>Adrianichthyidae</taxon>
        <taxon>Oryziinae</taxon>
        <taxon>Oryzias</taxon>
    </lineage>
</organism>
<dbReference type="InterPro" id="IPR039361">
    <property type="entry name" value="Cyclin"/>
</dbReference>
<evidence type="ECO:0000256" key="8">
    <source>
        <dbReference type="SAM" id="MobiDB-lite"/>
    </source>
</evidence>
<reference key="1">
    <citation type="journal article" date="2007" name="Nature">
        <title>The medaka draft genome and insights into vertebrate genome evolution.</title>
        <authorList>
            <person name="Kasahara M."/>
            <person name="Naruse K."/>
            <person name="Sasaki S."/>
            <person name="Nakatani Y."/>
            <person name="Qu W."/>
            <person name="Ahsan B."/>
            <person name="Yamada T."/>
            <person name="Nagayasu Y."/>
            <person name="Doi K."/>
            <person name="Kasai Y."/>
            <person name="Jindo T."/>
            <person name="Kobayashi D."/>
            <person name="Shimada A."/>
            <person name="Toyoda A."/>
            <person name="Kuroki Y."/>
            <person name="Fujiyama A."/>
            <person name="Sasaki T."/>
            <person name="Shimizu A."/>
            <person name="Asakawa S."/>
            <person name="Shimizu N."/>
            <person name="Hashimoto S."/>
            <person name="Yang J."/>
            <person name="Lee Y."/>
            <person name="Matsushima K."/>
            <person name="Sugano S."/>
            <person name="Sakaizumi M."/>
            <person name="Narita T."/>
            <person name="Ohishi K."/>
            <person name="Haga S."/>
            <person name="Ohta F."/>
            <person name="Nomoto H."/>
            <person name="Nogata K."/>
            <person name="Morishita T."/>
            <person name="Endo T."/>
            <person name="Shin-I T."/>
            <person name="Takeda H."/>
            <person name="Morishita S."/>
            <person name="Kohara Y."/>
        </authorList>
    </citation>
    <scope>NUCLEOTIDE SEQUENCE [LARGE SCALE GENOMIC DNA]</scope>
    <source>
        <strain>Hd-rR</strain>
    </source>
</reference>
<evidence type="ECO:0000256" key="7">
    <source>
        <dbReference type="RuleBase" id="RU000383"/>
    </source>
</evidence>
<dbReference type="CDD" id="cd20526">
    <property type="entry name" value="CYCLIN_CCNI-like"/>
    <property type="match status" value="1"/>
</dbReference>
<comment type="function">
    <text evidence="1">Essential for the control of the cell cycle at the G2/M (mitosis) transition.</text>
</comment>
<protein>
    <recommendedName>
        <fullName evidence="6">Cyclin-I</fullName>
    </recommendedName>
</protein>
<dbReference type="GO" id="GO:0051301">
    <property type="term" value="P:cell division"/>
    <property type="evidence" value="ECO:0007669"/>
    <property type="project" value="UniProtKB-KW"/>
</dbReference>
<dbReference type="PROSITE" id="PS00292">
    <property type="entry name" value="CYCLINS"/>
    <property type="match status" value="1"/>
</dbReference>
<keyword evidence="4 7" id="KW-0195">Cyclin</keyword>
<reference evidence="10" key="3">
    <citation type="submission" date="2025-08" db="UniProtKB">
        <authorList>
            <consortium name="Ensembl"/>
        </authorList>
    </citation>
    <scope>IDENTIFICATION</scope>
    <source>
        <strain evidence="10">HNI</strain>
    </source>
</reference>
<accession>A0A3P9JZG0</accession>
<evidence type="ECO:0000256" key="6">
    <source>
        <dbReference type="ARBA" id="ARBA00073755"/>
    </source>
</evidence>
<dbReference type="Gene3D" id="1.10.472.10">
    <property type="entry name" value="Cyclin-like"/>
    <property type="match status" value="2"/>
</dbReference>
<dbReference type="PANTHER" id="PTHR10177">
    <property type="entry name" value="CYCLINS"/>
    <property type="match status" value="1"/>
</dbReference>
<proteinExistence type="inferred from homology"/>
<evidence type="ECO:0000256" key="1">
    <source>
        <dbReference type="ARBA" id="ARBA00003222"/>
    </source>
</evidence>
<keyword evidence="5" id="KW-0131">Cell cycle</keyword>
<sequence length="455" mass="49542">MERTAGRSGVFSRHCDPLTLGYSCRYLYPVGRQARPGEDGMKITEPCGRQRLSFLLEKAASREAEMWKAYVPKRPFSQDTDISPEQRDEAVRWLTELHGRLQLHPETLVSAVSILDRFLAPIKARPKYLRCIAIASFFLAAKTCEEDEWVPSLKELAATSGCGCSPSEILRMEKIVLDKLGWDLHTATPLDFLHIFHAMVLSGRSGSLDSTLGLSLSQHLALLTQRLYHCLADHTLLQLRGSMLALALITLELETCCPDWLALTIDLLGKAQIDSSELIRGREMVARSLSTPRAPLPANTVYICHALQLLPPAPRPPRASSGTIASTSDPTRDHSPAAAALPTAAEEEEGSRGSSSCKLPALLPLPKQPCPLNQLVATLRCKASTKRKVEQMDVDDFYDGIKRLYNEDNPNAAVQEGAALATGEGGGLSVCNAVTLSRQEAGSTPCPPLQPATSS</sequence>
<reference evidence="10 11" key="2">
    <citation type="submission" date="2017-04" db="EMBL/GenBank/DDBJ databases">
        <title>CpG methylation of centromeres and impact of large insertions on vertebrate speciation.</title>
        <authorList>
            <person name="Ichikawa K."/>
            <person name="Yoshimura J."/>
            <person name="Morishita S."/>
        </authorList>
    </citation>
    <scope>NUCLEOTIDE SEQUENCE</scope>
    <source>
        <strain evidence="10 11">HNI</strain>
    </source>
</reference>
<keyword evidence="3" id="KW-0132">Cell division</keyword>
<evidence type="ECO:0000313" key="11">
    <source>
        <dbReference type="Proteomes" id="UP000265180"/>
    </source>
</evidence>
<dbReference type="SUPFAM" id="SSF47954">
    <property type="entry name" value="Cyclin-like"/>
    <property type="match status" value="1"/>
</dbReference>
<dbReference type="FunFam" id="1.10.472.10:FF:000006">
    <property type="entry name" value="Cyclin I"/>
    <property type="match status" value="1"/>
</dbReference>
<dbReference type="Proteomes" id="UP000265180">
    <property type="component" value="Chromosome 12"/>
</dbReference>
<reference evidence="10" key="4">
    <citation type="submission" date="2025-09" db="UniProtKB">
        <authorList>
            <consortium name="Ensembl"/>
        </authorList>
    </citation>
    <scope>IDENTIFICATION</scope>
    <source>
        <strain evidence="10">HNI</strain>
    </source>
</reference>
<dbReference type="InterPro" id="IPR036915">
    <property type="entry name" value="Cyclin-like_sf"/>
</dbReference>
<evidence type="ECO:0000313" key="10">
    <source>
        <dbReference type="Ensembl" id="ENSORLP00020001624.1"/>
    </source>
</evidence>
<dbReference type="FunFam" id="1.10.472.10:FF:000052">
    <property type="entry name" value="cyclin-I isoform X1"/>
    <property type="match status" value="1"/>
</dbReference>
<dbReference type="Pfam" id="PF00134">
    <property type="entry name" value="Cyclin_N"/>
    <property type="match status" value="1"/>
</dbReference>
<dbReference type="SMART" id="SM00385">
    <property type="entry name" value="CYCLIN"/>
    <property type="match status" value="1"/>
</dbReference>
<evidence type="ECO:0000256" key="4">
    <source>
        <dbReference type="ARBA" id="ARBA00023127"/>
    </source>
</evidence>
<dbReference type="InterPro" id="IPR013763">
    <property type="entry name" value="Cyclin-like_dom"/>
</dbReference>
<dbReference type="AlphaFoldDB" id="A0A3P9JZG0"/>
<feature type="domain" description="Cyclin-like" evidence="9">
    <location>
        <begin position="92"/>
        <end position="178"/>
    </location>
</feature>